<dbReference type="Proteomes" id="UP001519344">
    <property type="component" value="Unassembled WGS sequence"/>
</dbReference>
<comment type="caution">
    <text evidence="2">The sequence shown here is derived from an EMBL/GenBank/DDBJ whole genome shotgun (WGS) entry which is preliminary data.</text>
</comment>
<name>A0ABS4I0N7_9BACL</name>
<keyword evidence="1" id="KW-1133">Transmembrane helix</keyword>
<evidence type="ECO:0000256" key="1">
    <source>
        <dbReference type="SAM" id="Phobius"/>
    </source>
</evidence>
<dbReference type="EMBL" id="JAGGKV010000009">
    <property type="protein sequence ID" value="MBP1964484.1"/>
    <property type="molecule type" value="Genomic_DNA"/>
</dbReference>
<evidence type="ECO:0000313" key="2">
    <source>
        <dbReference type="EMBL" id="MBP1964484.1"/>
    </source>
</evidence>
<evidence type="ECO:0000313" key="3">
    <source>
        <dbReference type="Proteomes" id="UP001519344"/>
    </source>
</evidence>
<keyword evidence="3" id="KW-1185">Reference proteome</keyword>
<protein>
    <submittedName>
        <fullName evidence="2">Hemolysin</fullName>
    </submittedName>
</protein>
<organism evidence="2 3">
    <name type="scientific">Paenibacillus aceris</name>
    <dbReference type="NCBI Taxonomy" id="869555"/>
    <lineage>
        <taxon>Bacteria</taxon>
        <taxon>Bacillati</taxon>
        <taxon>Bacillota</taxon>
        <taxon>Bacilli</taxon>
        <taxon>Bacillales</taxon>
        <taxon>Paenibacillaceae</taxon>
        <taxon>Paenibacillus</taxon>
    </lineage>
</organism>
<accession>A0ABS4I0N7</accession>
<keyword evidence="1" id="KW-0812">Transmembrane</keyword>
<sequence>MLYLIVLIPVLLLMLFGVFILTRKVRDKVETSKVINMSLYQSKKASKAPTANKKACSFCRKKEKKLAFYSDEQGRVVGVCSVCRPQAERRALMRL</sequence>
<proteinExistence type="predicted"/>
<reference evidence="2 3" key="1">
    <citation type="submission" date="2021-03" db="EMBL/GenBank/DDBJ databases">
        <title>Genomic Encyclopedia of Type Strains, Phase IV (KMG-IV): sequencing the most valuable type-strain genomes for metagenomic binning, comparative biology and taxonomic classification.</title>
        <authorList>
            <person name="Goeker M."/>
        </authorList>
    </citation>
    <scope>NUCLEOTIDE SEQUENCE [LARGE SCALE GENOMIC DNA]</scope>
    <source>
        <strain evidence="2 3">DSM 24950</strain>
    </source>
</reference>
<gene>
    <name evidence="2" type="ORF">J2Z65_003707</name>
</gene>
<keyword evidence="1" id="KW-0472">Membrane</keyword>
<feature type="transmembrane region" description="Helical" evidence="1">
    <location>
        <begin position="6"/>
        <end position="22"/>
    </location>
</feature>